<dbReference type="Proteomes" id="UP000233535">
    <property type="component" value="Unassembled WGS sequence"/>
</dbReference>
<organism evidence="2 3">
    <name type="scientific">Labilibaculum filiforme</name>
    <dbReference type="NCBI Taxonomy" id="1940526"/>
    <lineage>
        <taxon>Bacteria</taxon>
        <taxon>Pseudomonadati</taxon>
        <taxon>Bacteroidota</taxon>
        <taxon>Bacteroidia</taxon>
        <taxon>Marinilabiliales</taxon>
        <taxon>Marinifilaceae</taxon>
        <taxon>Labilibaculum</taxon>
    </lineage>
</organism>
<accession>A0A2N3HXH7</accession>
<dbReference type="InterPro" id="IPR010982">
    <property type="entry name" value="Lambda_DNA-bd_dom_sf"/>
</dbReference>
<dbReference type="InterPro" id="IPR001387">
    <property type="entry name" value="Cro/C1-type_HTH"/>
</dbReference>
<protein>
    <recommendedName>
        <fullName evidence="1">HTH cro/C1-type domain-containing protein</fullName>
    </recommendedName>
</protein>
<comment type="caution">
    <text evidence="2">The sequence shown here is derived from an EMBL/GenBank/DDBJ whole genome shotgun (WGS) entry which is preliminary data.</text>
</comment>
<reference evidence="2 3" key="1">
    <citation type="journal article" date="2017" name="Front. Microbiol.">
        <title>Labilibaculum manganireducens gen. nov., sp. nov. and Labilibaculum filiforme sp. nov., Novel Bacteroidetes Isolated from Subsurface Sediments of the Baltic Sea.</title>
        <authorList>
            <person name="Vandieken V."/>
            <person name="Marshall I.P."/>
            <person name="Niemann H."/>
            <person name="Engelen B."/>
            <person name="Cypionka H."/>
        </authorList>
    </citation>
    <scope>NUCLEOTIDE SEQUENCE [LARGE SCALE GENOMIC DNA]</scope>
    <source>
        <strain evidence="2 3">59.16B</strain>
    </source>
</reference>
<name>A0A2N3HXH7_9BACT</name>
<feature type="domain" description="HTH cro/C1-type" evidence="1">
    <location>
        <begin position="57"/>
        <end position="114"/>
    </location>
</feature>
<dbReference type="AlphaFoldDB" id="A0A2N3HXH7"/>
<dbReference type="SMART" id="SM00530">
    <property type="entry name" value="HTH_XRE"/>
    <property type="match status" value="1"/>
</dbReference>
<evidence type="ECO:0000313" key="3">
    <source>
        <dbReference type="Proteomes" id="UP000233535"/>
    </source>
</evidence>
<evidence type="ECO:0000259" key="1">
    <source>
        <dbReference type="PROSITE" id="PS50943"/>
    </source>
</evidence>
<dbReference type="SUPFAM" id="SSF47413">
    <property type="entry name" value="lambda repressor-like DNA-binding domains"/>
    <property type="match status" value="1"/>
</dbReference>
<proteinExistence type="predicted"/>
<keyword evidence="3" id="KW-1185">Reference proteome</keyword>
<dbReference type="Gene3D" id="1.10.260.40">
    <property type="entry name" value="lambda repressor-like DNA-binding domains"/>
    <property type="match status" value="1"/>
</dbReference>
<dbReference type="CDD" id="cd00093">
    <property type="entry name" value="HTH_XRE"/>
    <property type="match status" value="1"/>
</dbReference>
<dbReference type="EMBL" id="MVDD01000007">
    <property type="protein sequence ID" value="PKQ62776.1"/>
    <property type="molecule type" value="Genomic_DNA"/>
</dbReference>
<gene>
    <name evidence="2" type="ORF">BZG02_11285</name>
</gene>
<dbReference type="Pfam" id="PF01381">
    <property type="entry name" value="HTH_3"/>
    <property type="match status" value="1"/>
</dbReference>
<dbReference type="GO" id="GO:0003677">
    <property type="term" value="F:DNA binding"/>
    <property type="evidence" value="ECO:0007669"/>
    <property type="project" value="InterPro"/>
</dbReference>
<evidence type="ECO:0000313" key="2">
    <source>
        <dbReference type="EMBL" id="PKQ62776.1"/>
    </source>
</evidence>
<sequence length="167" mass="19387">MLVIRPIKPYSMEPKENLQNFKKLVNKEKSGWLEKAKYRRENKAWLDKSASIAIRILSEIRKQKPVNGMSQKRLAEEMRVTPQYINKVVKGKENLTIETICKIERVLGVSLMEVPSFYVFQEYPSPVVIYKKVERNNAQPIAIKQLDFQLVGKTPNYTNYISDGTHG</sequence>
<dbReference type="PROSITE" id="PS50943">
    <property type="entry name" value="HTH_CROC1"/>
    <property type="match status" value="1"/>
</dbReference>